<keyword evidence="1" id="KW-0472">Membrane</keyword>
<protein>
    <submittedName>
        <fullName evidence="2">Uncharacterized protein</fullName>
    </submittedName>
</protein>
<dbReference type="GeneID" id="97766022"/>
<proteinExistence type="predicted"/>
<keyword evidence="3" id="KW-1185">Reference proteome</keyword>
<name>A0A1H4FQV3_9GAMM</name>
<feature type="transmembrane region" description="Helical" evidence="1">
    <location>
        <begin position="29"/>
        <end position="51"/>
    </location>
</feature>
<keyword evidence="1" id="KW-1133">Transmembrane helix</keyword>
<dbReference type="STRING" id="71657.SAMN02982996_03192"/>
<reference evidence="2 3" key="1">
    <citation type="submission" date="2016-10" db="EMBL/GenBank/DDBJ databases">
        <authorList>
            <person name="de Groot N.N."/>
        </authorList>
    </citation>
    <scope>NUCLEOTIDE SEQUENCE [LARGE SCALE GENOMIC DNA]</scope>
    <source>
        <strain evidence="2 3">ATCC 29281</strain>
    </source>
</reference>
<feature type="transmembrane region" description="Helical" evidence="1">
    <location>
        <begin position="63"/>
        <end position="81"/>
    </location>
</feature>
<sequence>MNFTFAFLVVNYLILVVGRLYQFDADSFLYMHYSTMLPLMLVLSPVCTLIFLRRRFAHKWRFVGWNTFLYAFTLLWINYIGPASAYLSFSKPTMRLAENNVHYVINNPPKGQHALIDLIMDYFAQHPFDKSSDEYSAVFYEESVDSPLSGKRPLAHWWDQSMLSEYQKYQNTEDHQLAFMIYFNRSKFKGFNGLTRFWLYNGYAFNCNGDPSEMNLFDIKPDGSRRSICD</sequence>
<organism evidence="2 3">
    <name type="scientific">Lonsdalea quercina</name>
    <dbReference type="NCBI Taxonomy" id="71657"/>
    <lineage>
        <taxon>Bacteria</taxon>
        <taxon>Pseudomonadati</taxon>
        <taxon>Pseudomonadota</taxon>
        <taxon>Gammaproteobacteria</taxon>
        <taxon>Enterobacterales</taxon>
        <taxon>Pectobacteriaceae</taxon>
        <taxon>Lonsdalea</taxon>
    </lineage>
</organism>
<gene>
    <name evidence="2" type="ORF">SAMN02982996_03192</name>
</gene>
<dbReference type="RefSeq" id="WP_026742283.1">
    <property type="nucleotide sequence ID" value="NZ_FNQS01000014.1"/>
</dbReference>
<dbReference type="AlphaFoldDB" id="A0A1H4FQV3"/>
<evidence type="ECO:0000313" key="2">
    <source>
        <dbReference type="EMBL" id="SEA99437.1"/>
    </source>
</evidence>
<dbReference type="EMBL" id="FNQS01000014">
    <property type="protein sequence ID" value="SEA99437.1"/>
    <property type="molecule type" value="Genomic_DNA"/>
</dbReference>
<feature type="transmembrane region" description="Helical" evidence="1">
    <location>
        <begin position="5"/>
        <end position="23"/>
    </location>
</feature>
<evidence type="ECO:0000313" key="3">
    <source>
        <dbReference type="Proteomes" id="UP000187280"/>
    </source>
</evidence>
<dbReference type="Proteomes" id="UP000187280">
    <property type="component" value="Unassembled WGS sequence"/>
</dbReference>
<keyword evidence="1" id="KW-0812">Transmembrane</keyword>
<evidence type="ECO:0000256" key="1">
    <source>
        <dbReference type="SAM" id="Phobius"/>
    </source>
</evidence>
<accession>A0A1H4FQV3</accession>